<dbReference type="Gene3D" id="3.20.80.10">
    <property type="entry name" value="Regulatory factor, effector binding domain"/>
    <property type="match status" value="1"/>
</dbReference>
<dbReference type="InterPro" id="IPR011256">
    <property type="entry name" value="Reg_factor_effector_dom_sf"/>
</dbReference>
<evidence type="ECO:0000259" key="2">
    <source>
        <dbReference type="Pfam" id="PF06445"/>
    </source>
</evidence>
<proteinExistence type="predicted"/>
<dbReference type="InterPro" id="IPR029442">
    <property type="entry name" value="GyrI-like"/>
</dbReference>
<dbReference type="AlphaFoldDB" id="A0A923TCS9"/>
<evidence type="ECO:0000313" key="4">
    <source>
        <dbReference type="Proteomes" id="UP000650081"/>
    </source>
</evidence>
<feature type="signal peptide" evidence="1">
    <location>
        <begin position="1"/>
        <end position="25"/>
    </location>
</feature>
<accession>A0A923TCS9</accession>
<dbReference type="PROSITE" id="PS51257">
    <property type="entry name" value="PROKAR_LIPOPROTEIN"/>
    <property type="match status" value="1"/>
</dbReference>
<evidence type="ECO:0000313" key="3">
    <source>
        <dbReference type="EMBL" id="MBC6994062.1"/>
    </source>
</evidence>
<dbReference type="Pfam" id="PF06445">
    <property type="entry name" value="GyrI-like"/>
    <property type="match status" value="1"/>
</dbReference>
<protein>
    <submittedName>
        <fullName evidence="3">GyrI-like domain-containing protein</fullName>
    </submittedName>
</protein>
<dbReference type="RefSeq" id="WP_187466152.1">
    <property type="nucleotide sequence ID" value="NZ_JACSIT010000090.1"/>
</dbReference>
<dbReference type="SUPFAM" id="SSF55136">
    <property type="entry name" value="Probable bacterial effector-binding domain"/>
    <property type="match status" value="1"/>
</dbReference>
<sequence length="203" mass="22005">MKACILRTCCLLWLGYGLLGCGGGAMGPAEVVVATVTDAGDSIFRSISLNYRTEEMPERHYLILRKELSLPKMQDFLATESQVLRAKAVAAGIQSLGPPSHLFYSWEPEKGWGDAAVALPVAADVELPPYLTINLPATPALSLEFEGSHAALPALHYALGTELSRRSLHASKPSIEELLVGPADSVPVSNYRTRLIYPYSPRQ</sequence>
<keyword evidence="1" id="KW-0732">Signal</keyword>
<name>A0A923TCS9_9BACT</name>
<gene>
    <name evidence="3" type="ORF">H9S92_07810</name>
</gene>
<organism evidence="3 4">
    <name type="scientific">Neolewinella lacunae</name>
    <dbReference type="NCBI Taxonomy" id="1517758"/>
    <lineage>
        <taxon>Bacteria</taxon>
        <taxon>Pseudomonadati</taxon>
        <taxon>Bacteroidota</taxon>
        <taxon>Saprospiria</taxon>
        <taxon>Saprospirales</taxon>
        <taxon>Lewinellaceae</taxon>
        <taxon>Neolewinella</taxon>
    </lineage>
</organism>
<dbReference type="Proteomes" id="UP000650081">
    <property type="component" value="Unassembled WGS sequence"/>
</dbReference>
<reference evidence="3" key="1">
    <citation type="submission" date="2020-08" db="EMBL/GenBank/DDBJ databases">
        <title>Lewinella bacteria from marine environments.</title>
        <authorList>
            <person name="Zhong Y."/>
        </authorList>
    </citation>
    <scope>NUCLEOTIDE SEQUENCE</scope>
    <source>
        <strain evidence="3">KCTC 42187</strain>
    </source>
</reference>
<keyword evidence="4" id="KW-1185">Reference proteome</keyword>
<feature type="domain" description="GyrI-like small molecule binding" evidence="2">
    <location>
        <begin position="50"/>
        <end position="199"/>
    </location>
</feature>
<feature type="chain" id="PRO_5036742737" evidence="1">
    <location>
        <begin position="26"/>
        <end position="203"/>
    </location>
</feature>
<comment type="caution">
    <text evidence="3">The sequence shown here is derived from an EMBL/GenBank/DDBJ whole genome shotgun (WGS) entry which is preliminary data.</text>
</comment>
<evidence type="ECO:0000256" key="1">
    <source>
        <dbReference type="SAM" id="SignalP"/>
    </source>
</evidence>
<dbReference type="EMBL" id="JACSIT010000090">
    <property type="protein sequence ID" value="MBC6994062.1"/>
    <property type="molecule type" value="Genomic_DNA"/>
</dbReference>